<feature type="region of interest" description="Disordered" evidence="5">
    <location>
        <begin position="954"/>
        <end position="985"/>
    </location>
</feature>
<dbReference type="RefSeq" id="WP_088521718.1">
    <property type="nucleotide sequence ID" value="NZ_FYDG01000010.1"/>
</dbReference>
<dbReference type="SMART" id="SM00267">
    <property type="entry name" value="GGDEF"/>
    <property type="match status" value="1"/>
</dbReference>
<name>A0A212S0T3_RHOAC</name>
<dbReference type="CDD" id="cd01948">
    <property type="entry name" value="EAL"/>
    <property type="match status" value="1"/>
</dbReference>
<dbReference type="FunFam" id="3.30.70.270:FF:000001">
    <property type="entry name" value="Diguanylate cyclase domain protein"/>
    <property type="match status" value="1"/>
</dbReference>
<dbReference type="Pfam" id="PF00360">
    <property type="entry name" value="PHY"/>
    <property type="match status" value="1"/>
</dbReference>
<keyword evidence="4" id="KW-0675">Receptor</keyword>
<keyword evidence="1" id="KW-0600">Photoreceptor protein</keyword>
<dbReference type="InterPro" id="IPR016132">
    <property type="entry name" value="Phyto_chromo_attachment"/>
</dbReference>
<dbReference type="InterPro" id="IPR029016">
    <property type="entry name" value="GAF-like_dom_sf"/>
</dbReference>
<dbReference type="Gene3D" id="3.30.70.270">
    <property type="match status" value="1"/>
</dbReference>
<dbReference type="Pfam" id="PF00990">
    <property type="entry name" value="GGDEF"/>
    <property type="match status" value="1"/>
</dbReference>
<evidence type="ECO:0000259" key="8">
    <source>
        <dbReference type="PROSITE" id="PS50887"/>
    </source>
</evidence>
<feature type="domain" description="GGDEF" evidence="8">
    <location>
        <begin position="567"/>
        <end position="699"/>
    </location>
</feature>
<dbReference type="Pfam" id="PF00563">
    <property type="entry name" value="EAL"/>
    <property type="match status" value="1"/>
</dbReference>
<sequence>MVSPSIPRHAELSAEGLPELGRLTDLGGLTACDREPIHLSGTIQPHGLLIVVDAATARIAAASANMVRQPHWGPGLLGAPLDRAFEAGVVEVLRGLNDSISPYATLPQTVPLPAGPAGAADYDALSHRRGAYHIVEFEPSTGGGAQAEFLLNQYAVAKALYDADSVERLCEVAVREIRRLSGFDRVMIYRFDADAHGCVVAEACGEGAEPFLGLRYPASDIPRQARALYLRNWIRVIPDVDYAAVPLLAIPETGGADRIDLSMSVLRSVSPYHVQYLKNMGVKATLTISLVIDNQLWGLIACHHSSPRSVSHLQRLAYEALGQQLAVRLRAAELAGAQSRAHRLARISAQVVTAMASADHTAQGAASAREPLLAMVDADGVVLEIEGERVAVGATPPTESLEAVLPALAERAGAGPEPWFTDELAAARLPNFPDAWPETAAGAMYLPLPGRGRNFVLWFRGERAQTVRWAGRVDQAKDASLEPLQPRASFAEWLQQVRGRSLPWRPEEAAAATELAQAMPEVLMHRSQNRLARLALHDPLTGLPNRIYLLDRLNVALDPGKTGARRPELSLLFIDLDNFKTVNDTHGHDVGDELLRQVARRISGVLRSQDFVARIGGDEFVAVVANSSEQDAKAIAHRVHDVFRAPFILQNHTRAEVTASIGSASMSPDMSPSEALRRSDAAMYHAKRSGRDQVAHYDSPARTSVDTRRLATEELRQAIDAEEITPFYQPVWEIGREGAPVLHGYEALARWRRADGALIPPSQFIERAEADGLIGALGRSIFRQAMRHLRGWRNRRLSMSVNVSVRQLVAEGFAEEVLADLVELGVEPARLCLEITETQVMEAPDLSLAALKRLSEAGVFIAIDDFGVGFSSLAYVRDLPAAELKIDQRFVAGMPDSRKDRAVVRTVVELAHSLGMRTVAEGVETPEQLALLREIGADLAQGYLLGRPQPPEALLNLGPLAEGEDPPPAARRARLKRPEIKSATQ</sequence>
<organism evidence="9 10">
    <name type="scientific">Rhodoblastus acidophilus</name>
    <name type="common">Rhodopseudomonas acidophila</name>
    <dbReference type="NCBI Taxonomy" id="1074"/>
    <lineage>
        <taxon>Bacteria</taxon>
        <taxon>Pseudomonadati</taxon>
        <taxon>Pseudomonadota</taxon>
        <taxon>Alphaproteobacteria</taxon>
        <taxon>Hyphomicrobiales</taxon>
        <taxon>Rhodoblastaceae</taxon>
        <taxon>Rhodoblastus</taxon>
    </lineage>
</organism>
<dbReference type="Proteomes" id="UP000198418">
    <property type="component" value="Unassembled WGS sequence"/>
</dbReference>
<dbReference type="InterPro" id="IPR043150">
    <property type="entry name" value="Phytochrome_PHY_sf"/>
</dbReference>
<dbReference type="SMART" id="SM00065">
    <property type="entry name" value="GAF"/>
    <property type="match status" value="1"/>
</dbReference>
<dbReference type="GO" id="GO:0071111">
    <property type="term" value="F:cyclic-guanylate-specific phosphodiesterase activity"/>
    <property type="evidence" value="ECO:0007669"/>
    <property type="project" value="InterPro"/>
</dbReference>
<dbReference type="InterPro" id="IPR029787">
    <property type="entry name" value="Nucleotide_cyclase"/>
</dbReference>
<keyword evidence="2" id="KW-0716">Sensory transduction</keyword>
<dbReference type="InterPro" id="IPR001294">
    <property type="entry name" value="Phytochrome"/>
</dbReference>
<evidence type="ECO:0000256" key="5">
    <source>
        <dbReference type="SAM" id="MobiDB-lite"/>
    </source>
</evidence>
<dbReference type="InterPro" id="IPR001633">
    <property type="entry name" value="EAL_dom"/>
</dbReference>
<feature type="compositionally biased region" description="Basic and acidic residues" evidence="5">
    <location>
        <begin position="976"/>
        <end position="985"/>
    </location>
</feature>
<dbReference type="EMBL" id="FYDG01000010">
    <property type="protein sequence ID" value="SNB78747.1"/>
    <property type="molecule type" value="Genomic_DNA"/>
</dbReference>
<evidence type="ECO:0000313" key="10">
    <source>
        <dbReference type="Proteomes" id="UP000198418"/>
    </source>
</evidence>
<dbReference type="GO" id="GO:0006355">
    <property type="term" value="P:regulation of DNA-templated transcription"/>
    <property type="evidence" value="ECO:0007669"/>
    <property type="project" value="InterPro"/>
</dbReference>
<dbReference type="GO" id="GO:0009584">
    <property type="term" value="P:detection of visible light"/>
    <property type="evidence" value="ECO:0007669"/>
    <property type="project" value="InterPro"/>
</dbReference>
<feature type="domain" description="EAL" evidence="7">
    <location>
        <begin position="708"/>
        <end position="962"/>
    </location>
</feature>
<dbReference type="NCBIfam" id="TIGR00254">
    <property type="entry name" value="GGDEF"/>
    <property type="match status" value="1"/>
</dbReference>
<dbReference type="SUPFAM" id="SSF55785">
    <property type="entry name" value="PYP-like sensor domain (PAS domain)"/>
    <property type="match status" value="1"/>
</dbReference>
<dbReference type="Gene3D" id="3.20.20.450">
    <property type="entry name" value="EAL domain"/>
    <property type="match status" value="1"/>
</dbReference>
<dbReference type="PRINTS" id="PR01033">
    <property type="entry name" value="PHYTOCHROME"/>
</dbReference>
<dbReference type="InterPro" id="IPR013515">
    <property type="entry name" value="Phytochrome_cen-reg"/>
</dbReference>
<dbReference type="Gene3D" id="3.30.450.40">
    <property type="match status" value="1"/>
</dbReference>
<accession>A0A212S0T3</accession>
<dbReference type="PANTHER" id="PTHR33121">
    <property type="entry name" value="CYCLIC DI-GMP PHOSPHODIESTERASE PDEF"/>
    <property type="match status" value="1"/>
</dbReference>
<dbReference type="InterPro" id="IPR003018">
    <property type="entry name" value="GAF"/>
</dbReference>
<dbReference type="CDD" id="cd01949">
    <property type="entry name" value="GGDEF"/>
    <property type="match status" value="1"/>
</dbReference>
<dbReference type="Gene3D" id="3.30.450.20">
    <property type="entry name" value="PAS domain"/>
    <property type="match status" value="1"/>
</dbReference>
<dbReference type="InterPro" id="IPR050706">
    <property type="entry name" value="Cyclic-di-GMP_PDE-like"/>
</dbReference>
<dbReference type="InterPro" id="IPR043128">
    <property type="entry name" value="Rev_trsase/Diguanyl_cyclase"/>
</dbReference>
<dbReference type="GO" id="GO:0009881">
    <property type="term" value="F:photoreceptor activity"/>
    <property type="evidence" value="ECO:0007669"/>
    <property type="project" value="UniProtKB-KW"/>
</dbReference>
<protein>
    <submittedName>
        <fullName evidence="9">Diguanylate cyclase (GGDEF) domain-containing protein</fullName>
    </submittedName>
</protein>
<feature type="domain" description="Phytochrome chromophore attachment site" evidence="6">
    <location>
        <begin position="165"/>
        <end position="323"/>
    </location>
</feature>
<dbReference type="AlphaFoldDB" id="A0A212S0T3"/>
<evidence type="ECO:0000256" key="3">
    <source>
        <dbReference type="ARBA" id="ARBA00022991"/>
    </source>
</evidence>
<reference evidence="10" key="1">
    <citation type="submission" date="2017-06" db="EMBL/GenBank/DDBJ databases">
        <authorList>
            <person name="Varghese N."/>
            <person name="Submissions S."/>
        </authorList>
    </citation>
    <scope>NUCLEOTIDE SEQUENCE [LARGE SCALE GENOMIC DNA]</scope>
    <source>
        <strain evidence="10">DSM 137</strain>
    </source>
</reference>
<dbReference type="SUPFAM" id="SSF141868">
    <property type="entry name" value="EAL domain-like"/>
    <property type="match status" value="1"/>
</dbReference>
<dbReference type="InterPro" id="IPR013654">
    <property type="entry name" value="PAS_2"/>
</dbReference>
<evidence type="ECO:0000256" key="1">
    <source>
        <dbReference type="ARBA" id="ARBA00022543"/>
    </source>
</evidence>
<keyword evidence="10" id="KW-1185">Reference proteome</keyword>
<evidence type="ECO:0000256" key="4">
    <source>
        <dbReference type="ARBA" id="ARBA00023170"/>
    </source>
</evidence>
<evidence type="ECO:0000256" key="2">
    <source>
        <dbReference type="ARBA" id="ARBA00022606"/>
    </source>
</evidence>
<dbReference type="SMART" id="SM00052">
    <property type="entry name" value="EAL"/>
    <property type="match status" value="1"/>
</dbReference>
<evidence type="ECO:0000259" key="7">
    <source>
        <dbReference type="PROSITE" id="PS50883"/>
    </source>
</evidence>
<dbReference type="OrthoDB" id="9760752at2"/>
<dbReference type="SUPFAM" id="SSF55073">
    <property type="entry name" value="Nucleotide cyclase"/>
    <property type="match status" value="1"/>
</dbReference>
<dbReference type="InterPro" id="IPR035965">
    <property type="entry name" value="PAS-like_dom_sf"/>
</dbReference>
<dbReference type="SUPFAM" id="SSF55781">
    <property type="entry name" value="GAF domain-like"/>
    <property type="match status" value="2"/>
</dbReference>
<dbReference type="PROSITE" id="PS50887">
    <property type="entry name" value="GGDEF"/>
    <property type="match status" value="1"/>
</dbReference>
<evidence type="ECO:0000313" key="9">
    <source>
        <dbReference type="EMBL" id="SNB78747.1"/>
    </source>
</evidence>
<keyword evidence="3" id="KW-0157">Chromophore</keyword>
<dbReference type="PANTHER" id="PTHR33121:SF70">
    <property type="entry name" value="SIGNALING PROTEIN YKOW"/>
    <property type="match status" value="1"/>
</dbReference>
<dbReference type="PROSITE" id="PS50883">
    <property type="entry name" value="EAL"/>
    <property type="match status" value="1"/>
</dbReference>
<dbReference type="Pfam" id="PF08446">
    <property type="entry name" value="PAS_2"/>
    <property type="match status" value="1"/>
</dbReference>
<dbReference type="Gene3D" id="3.30.450.270">
    <property type="match status" value="1"/>
</dbReference>
<dbReference type="InterPro" id="IPR035919">
    <property type="entry name" value="EAL_sf"/>
</dbReference>
<dbReference type="InterPro" id="IPR000160">
    <property type="entry name" value="GGDEF_dom"/>
</dbReference>
<dbReference type="PROSITE" id="PS50046">
    <property type="entry name" value="PHYTOCHROME_2"/>
    <property type="match status" value="1"/>
</dbReference>
<gene>
    <name evidence="9" type="ORF">SAMN06265338_11065</name>
</gene>
<dbReference type="Pfam" id="PF01590">
    <property type="entry name" value="GAF"/>
    <property type="match status" value="1"/>
</dbReference>
<evidence type="ECO:0000259" key="6">
    <source>
        <dbReference type="PROSITE" id="PS50046"/>
    </source>
</evidence>
<proteinExistence type="predicted"/>